<feature type="region of interest" description="Disordered" evidence="1">
    <location>
        <begin position="145"/>
        <end position="165"/>
    </location>
</feature>
<organism evidence="2 3">
    <name type="scientific">Microdochium bolleyi</name>
    <dbReference type="NCBI Taxonomy" id="196109"/>
    <lineage>
        <taxon>Eukaryota</taxon>
        <taxon>Fungi</taxon>
        <taxon>Dikarya</taxon>
        <taxon>Ascomycota</taxon>
        <taxon>Pezizomycotina</taxon>
        <taxon>Sordariomycetes</taxon>
        <taxon>Xylariomycetidae</taxon>
        <taxon>Xylariales</taxon>
        <taxon>Microdochiaceae</taxon>
        <taxon>Microdochium</taxon>
    </lineage>
</organism>
<dbReference type="OrthoDB" id="3519533at2759"/>
<sequence>MEALQLAQMLADLNDLQAAQDQNASKALVSANKTLDRKEQAPPAPHRNSDAVTPGSPHSSARRMTDKFGRRIFTPPISRTNSGVSATPVTAPGTPRDEGVDTDIDRASTLLSLYELRAKVREQDNSALIRAREKISALTAKQQAVTGVGQKRASADLASRYNYPK</sequence>
<name>A0A136JF78_9PEZI</name>
<evidence type="ECO:0000313" key="3">
    <source>
        <dbReference type="Proteomes" id="UP000070501"/>
    </source>
</evidence>
<protein>
    <submittedName>
        <fullName evidence="2">Uncharacterized protein</fullName>
    </submittedName>
</protein>
<evidence type="ECO:0000256" key="1">
    <source>
        <dbReference type="SAM" id="MobiDB-lite"/>
    </source>
</evidence>
<evidence type="ECO:0000313" key="2">
    <source>
        <dbReference type="EMBL" id="KXJ95825.1"/>
    </source>
</evidence>
<reference evidence="3" key="1">
    <citation type="submission" date="2016-02" db="EMBL/GenBank/DDBJ databases">
        <title>Draft genome sequence of Microdochium bolleyi, a fungal endophyte of beachgrass.</title>
        <authorList>
            <consortium name="DOE Joint Genome Institute"/>
            <person name="David A.S."/>
            <person name="May G."/>
            <person name="Haridas S."/>
            <person name="Lim J."/>
            <person name="Wang M."/>
            <person name="Labutti K."/>
            <person name="Lipzen A."/>
            <person name="Barry K."/>
            <person name="Grigoriev I.V."/>
        </authorList>
    </citation>
    <scope>NUCLEOTIDE SEQUENCE [LARGE SCALE GENOMIC DNA]</scope>
    <source>
        <strain evidence="3">J235TASD1</strain>
    </source>
</reference>
<feature type="region of interest" description="Disordered" evidence="1">
    <location>
        <begin position="35"/>
        <end position="103"/>
    </location>
</feature>
<accession>A0A136JF78</accession>
<dbReference type="Proteomes" id="UP000070501">
    <property type="component" value="Unassembled WGS sequence"/>
</dbReference>
<feature type="compositionally biased region" description="Polar residues" evidence="1">
    <location>
        <begin position="77"/>
        <end position="88"/>
    </location>
</feature>
<keyword evidence="3" id="KW-1185">Reference proteome</keyword>
<dbReference type="InParanoid" id="A0A136JF78"/>
<gene>
    <name evidence="2" type="ORF">Micbo1qcDRAFT_29068</name>
</gene>
<dbReference type="EMBL" id="KQ964246">
    <property type="protein sequence ID" value="KXJ95825.1"/>
    <property type="molecule type" value="Genomic_DNA"/>
</dbReference>
<proteinExistence type="predicted"/>
<dbReference type="AlphaFoldDB" id="A0A136JF78"/>